<feature type="domain" description="GtrA/DPMS transmembrane" evidence="7">
    <location>
        <begin position="10"/>
        <end position="124"/>
    </location>
</feature>
<dbReference type="EMBL" id="PPTT01000004">
    <property type="protein sequence ID" value="RDB70793.1"/>
    <property type="molecule type" value="Genomic_DNA"/>
</dbReference>
<evidence type="ECO:0000313" key="10">
    <source>
        <dbReference type="Proteomes" id="UP000253817"/>
    </source>
</evidence>
<accession>A0A3N0IVP0</accession>
<keyword evidence="4 6" id="KW-1133">Transmembrane helix</keyword>
<reference evidence="11" key="2">
    <citation type="submission" date="2018-05" db="EMBL/GenBank/DDBJ databases">
        <title>Genome Sequencing of selected type strains of the family Eggerthellaceae.</title>
        <authorList>
            <person name="Danylec N."/>
            <person name="Stoll D.A."/>
            <person name="Doetsch A."/>
            <person name="Huch M."/>
        </authorList>
    </citation>
    <scope>NUCLEOTIDE SEQUENCE [LARGE SCALE GENOMIC DNA]</scope>
    <source>
        <strain evidence="11">DSM 16107</strain>
    </source>
</reference>
<evidence type="ECO:0000313" key="8">
    <source>
        <dbReference type="EMBL" id="RDB70793.1"/>
    </source>
</evidence>
<feature type="transmembrane region" description="Helical" evidence="6">
    <location>
        <begin position="73"/>
        <end position="94"/>
    </location>
</feature>
<comment type="similarity">
    <text evidence="2">Belongs to the GtrA family.</text>
</comment>
<comment type="caution">
    <text evidence="9">The sequence shown here is derived from an EMBL/GenBank/DDBJ whole genome shotgun (WGS) entry which is preliminary data.</text>
</comment>
<comment type="subcellular location">
    <subcellularLocation>
        <location evidence="1">Membrane</location>
        <topology evidence="1">Multi-pass membrane protein</topology>
    </subcellularLocation>
</comment>
<evidence type="ECO:0000256" key="2">
    <source>
        <dbReference type="ARBA" id="ARBA00009399"/>
    </source>
</evidence>
<sequence>MKKLIAQIMKFGVVGVIAFFIDYGLLALLTEAFGINYLVSATISFTASVIFNYIASMRYVFTHKEGMSRRREFVIFVVLSVIGLGINNLCMWAGVELIGVHYLIVKIGATFLVMVWNFVTRKKFLDAGDEPGEILSDIE</sequence>
<dbReference type="AlphaFoldDB" id="A0A3N0IVP0"/>
<keyword evidence="10" id="KW-1185">Reference proteome</keyword>
<dbReference type="PANTHER" id="PTHR38459:SF1">
    <property type="entry name" value="PROPHAGE BACTOPRENOL-LINKED GLUCOSE TRANSLOCASE HOMOLOG"/>
    <property type="match status" value="1"/>
</dbReference>
<dbReference type="RefSeq" id="WP_114545343.1">
    <property type="nucleotide sequence ID" value="NZ_CATYHD010000022.1"/>
</dbReference>
<gene>
    <name evidence="8" type="ORF">C1876_03535</name>
    <name evidence="9" type="ORF">DMP09_11775</name>
</gene>
<reference evidence="9" key="3">
    <citation type="journal article" date="2019" name="Microbiol. Resour. Announc.">
        <title>Draft Genome Sequences of Type Strains of Gordonibacter faecihominis, Paraeggerthella hongkongensis, Parvibacter caecicola,Slackia equolifaciens, Slackia faecicanis, and Slackia isoflavoniconvertens.</title>
        <authorList>
            <person name="Danylec N."/>
            <person name="Stoll D.A."/>
            <person name="Dotsch A."/>
            <person name="Huch M."/>
        </authorList>
    </citation>
    <scope>NUCLEOTIDE SEQUENCE</scope>
    <source>
        <strain evidence="9">DSM 16107</strain>
    </source>
</reference>
<name>A0A3N0IVP0_9ACTN</name>
<feature type="transmembrane region" description="Helical" evidence="6">
    <location>
        <begin position="100"/>
        <end position="119"/>
    </location>
</feature>
<dbReference type="OrthoDB" id="9807815at2"/>
<dbReference type="GO" id="GO:0005886">
    <property type="term" value="C:plasma membrane"/>
    <property type="evidence" value="ECO:0007669"/>
    <property type="project" value="TreeGrafter"/>
</dbReference>
<evidence type="ECO:0000259" key="7">
    <source>
        <dbReference type="Pfam" id="PF04138"/>
    </source>
</evidence>
<evidence type="ECO:0000256" key="6">
    <source>
        <dbReference type="SAM" id="Phobius"/>
    </source>
</evidence>
<organism evidence="9 11">
    <name type="scientific">Eggerthella sinensis</name>
    <dbReference type="NCBI Taxonomy" id="242230"/>
    <lineage>
        <taxon>Bacteria</taxon>
        <taxon>Bacillati</taxon>
        <taxon>Actinomycetota</taxon>
        <taxon>Coriobacteriia</taxon>
        <taxon>Eggerthellales</taxon>
        <taxon>Eggerthellaceae</taxon>
        <taxon>Eggerthella</taxon>
    </lineage>
</organism>
<dbReference type="InterPro" id="IPR051401">
    <property type="entry name" value="GtrA_CellWall_Glycosyl"/>
</dbReference>
<evidence type="ECO:0000313" key="11">
    <source>
        <dbReference type="Proteomes" id="UP000270112"/>
    </source>
</evidence>
<evidence type="ECO:0000313" key="9">
    <source>
        <dbReference type="EMBL" id="RNM40977.1"/>
    </source>
</evidence>
<keyword evidence="3 6" id="KW-0812">Transmembrane</keyword>
<evidence type="ECO:0000256" key="4">
    <source>
        <dbReference type="ARBA" id="ARBA00022989"/>
    </source>
</evidence>
<dbReference type="Proteomes" id="UP000270112">
    <property type="component" value="Unassembled WGS sequence"/>
</dbReference>
<feature type="transmembrane region" description="Helical" evidence="6">
    <location>
        <begin position="12"/>
        <end position="29"/>
    </location>
</feature>
<evidence type="ECO:0000256" key="5">
    <source>
        <dbReference type="ARBA" id="ARBA00023136"/>
    </source>
</evidence>
<keyword evidence="5 6" id="KW-0472">Membrane</keyword>
<dbReference type="GO" id="GO:0000271">
    <property type="term" value="P:polysaccharide biosynthetic process"/>
    <property type="evidence" value="ECO:0007669"/>
    <property type="project" value="InterPro"/>
</dbReference>
<dbReference type="EMBL" id="QICC01000054">
    <property type="protein sequence ID" value="RNM40977.1"/>
    <property type="molecule type" value="Genomic_DNA"/>
</dbReference>
<evidence type="ECO:0000256" key="1">
    <source>
        <dbReference type="ARBA" id="ARBA00004141"/>
    </source>
</evidence>
<dbReference type="Proteomes" id="UP000253817">
    <property type="component" value="Unassembled WGS sequence"/>
</dbReference>
<evidence type="ECO:0000256" key="3">
    <source>
        <dbReference type="ARBA" id="ARBA00022692"/>
    </source>
</evidence>
<dbReference type="InterPro" id="IPR007267">
    <property type="entry name" value="GtrA_DPMS_TM"/>
</dbReference>
<dbReference type="Pfam" id="PF04138">
    <property type="entry name" value="GtrA_DPMS_TM"/>
    <property type="match status" value="1"/>
</dbReference>
<reference evidence="8 10" key="1">
    <citation type="journal article" date="2018" name="Elife">
        <title>Discovery and characterization of a prevalent human gut bacterial enzyme sufficient for the inactivation of a family of plant toxins.</title>
        <authorList>
            <person name="Koppel N."/>
            <person name="Bisanz J.E."/>
            <person name="Pandelia M.E."/>
            <person name="Turnbaugh P.J."/>
            <person name="Balskus E.P."/>
        </authorList>
    </citation>
    <scope>NUCLEOTIDE SEQUENCE [LARGE SCALE GENOMIC DNA]</scope>
    <source>
        <strain evidence="8 10">DSM 16107</strain>
    </source>
</reference>
<protein>
    <submittedName>
        <fullName evidence="9">GtrA family protein</fullName>
    </submittedName>
</protein>
<dbReference type="PANTHER" id="PTHR38459">
    <property type="entry name" value="PROPHAGE BACTOPRENOL-LINKED GLUCOSE TRANSLOCASE HOMOLOG"/>
    <property type="match status" value="1"/>
</dbReference>
<feature type="transmembrane region" description="Helical" evidence="6">
    <location>
        <begin position="35"/>
        <end position="61"/>
    </location>
</feature>
<proteinExistence type="inferred from homology"/>